<dbReference type="STRING" id="1284.SHYC_01390"/>
<dbReference type="RefSeq" id="WP_119635862.1">
    <property type="nucleotide sequence ID" value="NZ_CP170216.1"/>
</dbReference>
<protein>
    <submittedName>
        <fullName evidence="1">Uncharacterized protein</fullName>
    </submittedName>
</protein>
<evidence type="ECO:0000313" key="2">
    <source>
        <dbReference type="Proteomes" id="UP000285625"/>
    </source>
</evidence>
<dbReference type="EMBL" id="QXVO01000062">
    <property type="protein sequence ID" value="RIO42652.1"/>
    <property type="molecule type" value="Genomic_DNA"/>
</dbReference>
<evidence type="ECO:0000313" key="1">
    <source>
        <dbReference type="EMBL" id="RIO42652.1"/>
    </source>
</evidence>
<dbReference type="AlphaFoldDB" id="A0A418JG66"/>
<dbReference type="Proteomes" id="UP000285625">
    <property type="component" value="Unassembled WGS sequence"/>
</dbReference>
<accession>A0A418JG66</accession>
<sequence length="64" mass="7226">MNDISQINAYTEKYSAISYQSNETHKFINKIKKDHEIEAFTGHAKGGRDAMVLGIEHSITMPNT</sequence>
<reference evidence="1 2" key="1">
    <citation type="journal article" date="2016" name="Front. Microbiol.">
        <title>Comprehensive Phylogenetic Analysis of Bovine Non-aureus Staphylococci Species Based on Whole-Genome Sequencing.</title>
        <authorList>
            <person name="Naushad S."/>
            <person name="Barkema H.W."/>
            <person name="Luby C."/>
            <person name="Condas L.A."/>
            <person name="Nobrega D.B."/>
            <person name="Carson D.A."/>
            <person name="De Buck J."/>
        </authorList>
    </citation>
    <scope>NUCLEOTIDE SEQUENCE [LARGE SCALE GENOMIC DNA]</scope>
    <source>
        <strain evidence="1 2">SNUC 5959</strain>
    </source>
</reference>
<proteinExistence type="predicted"/>
<organism evidence="1 2">
    <name type="scientific">Staphylococcus hyicus</name>
    <dbReference type="NCBI Taxonomy" id="1284"/>
    <lineage>
        <taxon>Bacteria</taxon>
        <taxon>Bacillati</taxon>
        <taxon>Bacillota</taxon>
        <taxon>Bacilli</taxon>
        <taxon>Bacillales</taxon>
        <taxon>Staphylococcaceae</taxon>
        <taxon>Staphylococcus</taxon>
    </lineage>
</organism>
<name>A0A418JG66_STAHY</name>
<comment type="caution">
    <text evidence="1">The sequence shown here is derived from an EMBL/GenBank/DDBJ whole genome shotgun (WGS) entry which is preliminary data.</text>
</comment>
<gene>
    <name evidence="1" type="ORF">BUZ57_11805</name>
</gene>